<dbReference type="InterPro" id="IPR058581">
    <property type="entry name" value="TM_HPP"/>
</dbReference>
<dbReference type="PANTHER" id="PTHR33741">
    <property type="entry name" value="TRANSMEMBRANE PROTEIN DDB_G0269096-RELATED"/>
    <property type="match status" value="1"/>
</dbReference>
<dbReference type="eggNOG" id="COG3448">
    <property type="taxonomic scope" value="Bacteria"/>
</dbReference>
<protein>
    <submittedName>
        <fullName evidence="3">HPP family protein</fullName>
    </submittedName>
</protein>
<dbReference type="RefSeq" id="WP_024024430.1">
    <property type="nucleotide sequence ID" value="NZ_AYOZ01000023.1"/>
</dbReference>
<feature type="transmembrane region" description="Helical" evidence="1">
    <location>
        <begin position="131"/>
        <end position="150"/>
    </location>
</feature>
<accession>W1RSD6</accession>
<keyword evidence="4" id="KW-1185">Reference proteome</keyword>
<comment type="caution">
    <text evidence="3">The sequence shown here is derived from an EMBL/GenBank/DDBJ whole genome shotgun (WGS) entry which is preliminary data.</text>
</comment>
<keyword evidence="1" id="KW-1133">Transmembrane helix</keyword>
<dbReference type="PATRIC" id="fig|1208321.3.peg.2335"/>
<dbReference type="STRING" id="1208321.D104_11725"/>
<evidence type="ECO:0000313" key="4">
    <source>
        <dbReference type="Proteomes" id="UP000018857"/>
    </source>
</evidence>
<feature type="domain" description="HPP transmembrane region" evidence="2">
    <location>
        <begin position="14"/>
        <end position="160"/>
    </location>
</feature>
<dbReference type="PANTHER" id="PTHR33741:SF5">
    <property type="entry name" value="TRANSMEMBRANE PROTEIN DDB_G0269096-RELATED"/>
    <property type="match status" value="1"/>
</dbReference>
<name>W1RSD6_9GAMM</name>
<gene>
    <name evidence="3" type="ORF">D104_11725</name>
</gene>
<reference evidence="3 4" key="1">
    <citation type="journal article" date="2014" name="Genome Announc.">
        <title>Draft Genome Sequence of Marinomonas sp. Strain D104, a Polycyclic Aromatic Hydrocarbon-Degrading Bacterium from the Deep-Sea Sediment of the Arctic Ocean.</title>
        <authorList>
            <person name="Dong C."/>
            <person name="Bai X."/>
            <person name="Lai Q."/>
            <person name="Xie Y."/>
            <person name="Chen X."/>
            <person name="Shao Z."/>
        </authorList>
    </citation>
    <scope>NUCLEOTIDE SEQUENCE [LARGE SCALE GENOMIC DNA]</scope>
    <source>
        <strain evidence="3 4">D104</strain>
    </source>
</reference>
<dbReference type="Pfam" id="PF04982">
    <property type="entry name" value="TM_HPP"/>
    <property type="match status" value="1"/>
</dbReference>
<feature type="transmembrane region" description="Helical" evidence="1">
    <location>
        <begin position="38"/>
        <end position="58"/>
    </location>
</feature>
<keyword evidence="1" id="KW-0472">Membrane</keyword>
<dbReference type="AlphaFoldDB" id="W1RSD6"/>
<proteinExistence type="predicted"/>
<evidence type="ECO:0000259" key="2">
    <source>
        <dbReference type="Pfam" id="PF04982"/>
    </source>
</evidence>
<evidence type="ECO:0000313" key="3">
    <source>
        <dbReference type="EMBL" id="ETI59897.1"/>
    </source>
</evidence>
<keyword evidence="1" id="KW-0812">Transmembrane</keyword>
<evidence type="ECO:0000256" key="1">
    <source>
        <dbReference type="SAM" id="Phobius"/>
    </source>
</evidence>
<organism evidence="3 4">
    <name type="scientific">Marinomonas profundimaris</name>
    <dbReference type="NCBI Taxonomy" id="1208321"/>
    <lineage>
        <taxon>Bacteria</taxon>
        <taxon>Pseudomonadati</taxon>
        <taxon>Pseudomonadota</taxon>
        <taxon>Gammaproteobacteria</taxon>
        <taxon>Oceanospirillales</taxon>
        <taxon>Oceanospirillaceae</taxon>
        <taxon>Marinomonas</taxon>
    </lineage>
</organism>
<feature type="transmembrane region" description="Helical" evidence="1">
    <location>
        <begin position="93"/>
        <end position="111"/>
    </location>
</feature>
<dbReference type="EMBL" id="AYOZ01000023">
    <property type="protein sequence ID" value="ETI59897.1"/>
    <property type="molecule type" value="Genomic_DNA"/>
</dbReference>
<feature type="transmembrane region" description="Helical" evidence="1">
    <location>
        <begin position="70"/>
        <end position="87"/>
    </location>
</feature>
<sequence length="167" mass="18123">MLIPALTSFYHSRFYAMLLAGIGATACIFILAQGAQTTPSYLGIMAPFGATMVILFALPKSPLAQPKNILGGHMLTTLIGLVISYYWDVTPFTIAVGVGLGVFLMMITNTLHPPAGANPILVMSINTSWGFLITPVLTGCLLIILFGWFYHNWVTRQGYPLKNKGNQ</sequence>
<feature type="transmembrane region" description="Helical" evidence="1">
    <location>
        <begin position="12"/>
        <end position="32"/>
    </location>
</feature>
<dbReference type="InterPro" id="IPR007065">
    <property type="entry name" value="HPP"/>
</dbReference>
<dbReference type="Proteomes" id="UP000018857">
    <property type="component" value="Unassembled WGS sequence"/>
</dbReference>